<protein>
    <submittedName>
        <fullName evidence="1">Pentapeptide repeat-containing protein</fullName>
    </submittedName>
</protein>
<dbReference type="InterPro" id="IPR001646">
    <property type="entry name" value="5peptide_repeat"/>
</dbReference>
<accession>A0A6P2CN95</accession>
<dbReference type="InterPro" id="IPR051082">
    <property type="entry name" value="Pentapeptide-BTB/POZ_domain"/>
</dbReference>
<dbReference type="PANTHER" id="PTHR14136">
    <property type="entry name" value="BTB_POZ DOMAIN-CONTAINING PROTEIN KCTD9"/>
    <property type="match status" value="1"/>
</dbReference>
<gene>
    <name evidence="1" type="ORF">DW322_07530</name>
</gene>
<sequence length="286" mass="30379">MSSSPTSPVPESGLALRRDLLRADCSDCSGLCCVALAFDASADFPVAKPAGEPCSHLAADFRCGVHSRLRGLGYHGCIGYDCFGAGQVVTRAFAGTTWRAGAATADAVFRAFGSCTRLHEMLWYLVEADERSRDPELRAEADTLRRRVLSLRDRVLAEQVVTGQAEPPRSAAESIPAVFDAVRTLLIAVSAEIRAGYCADGTPTLDRAGADLAGRDLRRVGLVGANLRGALLVGADLRGCDLTATDLLGADLRGADLTDADLSRALFVTRTQVASALRRRTDRSQL</sequence>
<evidence type="ECO:0000313" key="2">
    <source>
        <dbReference type="Proteomes" id="UP000471120"/>
    </source>
</evidence>
<dbReference type="RefSeq" id="WP_051111073.1">
    <property type="nucleotide sequence ID" value="NZ_QRCM01000001.1"/>
</dbReference>
<dbReference type="PANTHER" id="PTHR14136:SF17">
    <property type="entry name" value="BTB_POZ DOMAIN-CONTAINING PROTEIN KCTD9"/>
    <property type="match status" value="1"/>
</dbReference>
<dbReference type="AlphaFoldDB" id="A0A6P2CN95"/>
<comment type="caution">
    <text evidence="1">The sequence shown here is derived from an EMBL/GenBank/DDBJ whole genome shotgun (WGS) entry which is preliminary data.</text>
</comment>
<dbReference type="Gene3D" id="2.160.20.80">
    <property type="entry name" value="E3 ubiquitin-protein ligase SopA"/>
    <property type="match status" value="1"/>
</dbReference>
<dbReference type="Pfam" id="PF00805">
    <property type="entry name" value="Pentapeptide"/>
    <property type="match status" value="1"/>
</dbReference>
<proteinExistence type="predicted"/>
<dbReference type="EMBL" id="QRCM01000001">
    <property type="protein sequence ID" value="TXG92508.1"/>
    <property type="molecule type" value="Genomic_DNA"/>
</dbReference>
<reference evidence="1 2" key="1">
    <citation type="submission" date="2018-07" db="EMBL/GenBank/DDBJ databases">
        <title>Genome sequence of Rhodococcus rhodnii ATCC 35071 from Rhodnius prolixus.</title>
        <authorList>
            <person name="Patel V."/>
            <person name="Vogel K.J."/>
        </authorList>
    </citation>
    <scope>NUCLEOTIDE SEQUENCE [LARGE SCALE GENOMIC DNA]</scope>
    <source>
        <strain evidence="1 2">ATCC 35071</strain>
    </source>
</reference>
<evidence type="ECO:0000313" key="1">
    <source>
        <dbReference type="EMBL" id="TXG92508.1"/>
    </source>
</evidence>
<dbReference type="Proteomes" id="UP000471120">
    <property type="component" value="Unassembled WGS sequence"/>
</dbReference>
<organism evidence="1 2">
    <name type="scientific">Rhodococcus rhodnii</name>
    <dbReference type="NCBI Taxonomy" id="38312"/>
    <lineage>
        <taxon>Bacteria</taxon>
        <taxon>Bacillati</taxon>
        <taxon>Actinomycetota</taxon>
        <taxon>Actinomycetes</taxon>
        <taxon>Mycobacteriales</taxon>
        <taxon>Nocardiaceae</taxon>
        <taxon>Rhodococcus</taxon>
    </lineage>
</organism>
<dbReference type="SUPFAM" id="SSF141571">
    <property type="entry name" value="Pentapeptide repeat-like"/>
    <property type="match status" value="1"/>
</dbReference>
<name>A0A6P2CN95_9NOCA</name>